<dbReference type="InterPro" id="IPR036568">
    <property type="entry name" value="GGCT-like_sf"/>
</dbReference>
<reference evidence="2" key="2">
    <citation type="submission" date="2023-12" db="EMBL/GenBank/DDBJ databases">
        <authorList>
            <person name="Sun Q."/>
            <person name="Inoue M."/>
        </authorList>
    </citation>
    <scope>NUCLEOTIDE SEQUENCE</scope>
    <source>
        <strain evidence="2">JCM 14265</strain>
    </source>
</reference>
<dbReference type="CDD" id="cd06661">
    <property type="entry name" value="GGCT_like"/>
    <property type="match status" value="1"/>
</dbReference>
<dbReference type="RefSeq" id="WP_343779326.1">
    <property type="nucleotide sequence ID" value="NZ_BAAADQ010000013.1"/>
</dbReference>
<feature type="domain" description="Gamma-glutamylcyclotransferase AIG2-like" evidence="1">
    <location>
        <begin position="3"/>
        <end position="97"/>
    </location>
</feature>
<proteinExistence type="predicted"/>
<protein>
    <submittedName>
        <fullName evidence="3">Gamma-glutamylcyclotransferase family protein</fullName>
    </submittedName>
</protein>
<gene>
    <name evidence="3" type="ORF">ABNG02_06835</name>
    <name evidence="2" type="ORF">GCM10008994_23770</name>
</gene>
<dbReference type="Proteomes" id="UP001567571">
    <property type="component" value="Unassembled WGS sequence"/>
</dbReference>
<dbReference type="Pfam" id="PF06094">
    <property type="entry name" value="GGACT"/>
    <property type="match status" value="1"/>
</dbReference>
<reference evidence="3 5" key="3">
    <citation type="submission" date="2024-06" db="EMBL/GenBank/DDBJ databases">
        <title>Halorubrum miltondacostae sp. nov., a potential PHA producer isolated from an inland solar saltern in Rio Maior, Portugal.</title>
        <authorList>
            <person name="Albuquerque L."/>
            <person name="Viver T."/>
            <person name="Barroso C."/>
            <person name="Claudino R."/>
            <person name="Galvan M."/>
            <person name="Simoes G."/>
            <person name="Lobo Da Cunha A."/>
            <person name="Egas C."/>
        </authorList>
    </citation>
    <scope>NUCLEOTIDE SEQUENCE [LARGE SCALE GENOMIC DNA]</scope>
    <source>
        <strain evidence="3 5">DSM 18646</strain>
    </source>
</reference>
<dbReference type="InterPro" id="IPR013024">
    <property type="entry name" value="GGCT-like"/>
</dbReference>
<name>A0AAV3ST65_9EURY</name>
<evidence type="ECO:0000259" key="1">
    <source>
        <dbReference type="Pfam" id="PF06094"/>
    </source>
</evidence>
<sequence length="135" mass="14481">MDVFVYGTLTEPDAVADVADSFVFVGPATLTGLRLVEGRYPTLAPGGETAGRLLRTEEIGALDAYEDVDGGLYVRETVPLDAPADYPETAAVYVGDPGRLDADATWPGDGPFADRVRAVLGEREVRVRLTPRDRV</sequence>
<evidence type="ECO:0000313" key="5">
    <source>
        <dbReference type="Proteomes" id="UP001567571"/>
    </source>
</evidence>
<evidence type="ECO:0000313" key="3">
    <source>
        <dbReference type="EMBL" id="MEZ3167036.1"/>
    </source>
</evidence>
<dbReference type="Proteomes" id="UP001501425">
    <property type="component" value="Unassembled WGS sequence"/>
</dbReference>
<comment type="caution">
    <text evidence="2">The sequence shown here is derived from an EMBL/GenBank/DDBJ whole genome shotgun (WGS) entry which is preliminary data.</text>
</comment>
<dbReference type="InterPro" id="IPR009288">
    <property type="entry name" value="AIG2-like_dom"/>
</dbReference>
<accession>A0AAV3ST65</accession>
<organism evidence="2 4">
    <name type="scientific">Halorubrum ejinorense</name>
    <dbReference type="NCBI Taxonomy" id="425309"/>
    <lineage>
        <taxon>Archaea</taxon>
        <taxon>Methanobacteriati</taxon>
        <taxon>Methanobacteriota</taxon>
        <taxon>Stenosarchaea group</taxon>
        <taxon>Halobacteria</taxon>
        <taxon>Halobacteriales</taxon>
        <taxon>Haloferacaceae</taxon>
        <taxon>Halorubrum</taxon>
    </lineage>
</organism>
<dbReference type="SUPFAM" id="SSF110857">
    <property type="entry name" value="Gamma-glutamyl cyclotransferase-like"/>
    <property type="match status" value="1"/>
</dbReference>
<dbReference type="Gene3D" id="3.10.490.10">
    <property type="entry name" value="Gamma-glutamyl cyclotransferase-like"/>
    <property type="match status" value="1"/>
</dbReference>
<reference evidence="2" key="1">
    <citation type="journal article" date="2014" name="Int. J. Syst. Evol. Microbiol.">
        <title>Complete genome sequence of Corynebacterium casei LMG S-19264T (=DSM 44701T), isolated from a smear-ripened cheese.</title>
        <authorList>
            <consortium name="US DOE Joint Genome Institute (JGI-PGF)"/>
            <person name="Walter F."/>
            <person name="Albersmeier A."/>
            <person name="Kalinowski J."/>
            <person name="Ruckert C."/>
        </authorList>
    </citation>
    <scope>NUCLEOTIDE SEQUENCE</scope>
    <source>
        <strain evidence="2">JCM 14265</strain>
    </source>
</reference>
<evidence type="ECO:0000313" key="4">
    <source>
        <dbReference type="Proteomes" id="UP001501425"/>
    </source>
</evidence>
<keyword evidence="5" id="KW-1185">Reference proteome</keyword>
<dbReference type="EMBL" id="BAAADQ010000013">
    <property type="protein sequence ID" value="GAA0548105.1"/>
    <property type="molecule type" value="Genomic_DNA"/>
</dbReference>
<dbReference type="EMBL" id="JBEDNW010000003">
    <property type="protein sequence ID" value="MEZ3167036.1"/>
    <property type="molecule type" value="Genomic_DNA"/>
</dbReference>
<dbReference type="AlphaFoldDB" id="A0AAV3ST65"/>
<evidence type="ECO:0000313" key="2">
    <source>
        <dbReference type="EMBL" id="GAA0548105.1"/>
    </source>
</evidence>